<keyword evidence="1" id="KW-0812">Transmembrane</keyword>
<dbReference type="AlphaFoldDB" id="A0A827XAD4"/>
<name>A0A827XAD4_ECOLX</name>
<accession>A0A827XAD4</accession>
<reference evidence="2 3" key="1">
    <citation type="submission" date="2020-02" db="EMBL/GenBank/DDBJ databases">
        <authorList>
            <consortium name="PulseNet: The National Subtyping Network for Foodborne Disease Surveillance"/>
            <person name="Tarr C.L."/>
            <person name="Trees E."/>
            <person name="Katz L.S."/>
            <person name="Carleton-Romer H.A."/>
            <person name="Stroika S."/>
            <person name="Kucerova Z."/>
            <person name="Roache K.F."/>
            <person name="Sabol A.L."/>
            <person name="Besser J."/>
            <person name="Gerner-Smidt P."/>
        </authorList>
    </citation>
    <scope>NUCLEOTIDE SEQUENCE [LARGE SCALE GENOMIC DNA]</scope>
    <source>
        <strain evidence="2 3">2014C-3796</strain>
    </source>
</reference>
<dbReference type="Proteomes" id="UP000521994">
    <property type="component" value="Unassembled WGS sequence"/>
</dbReference>
<gene>
    <name evidence="2" type="ORF">BG944_002857</name>
</gene>
<keyword evidence="1" id="KW-1133">Transmembrane helix</keyword>
<keyword evidence="1" id="KW-0472">Membrane</keyword>
<evidence type="ECO:0000313" key="3">
    <source>
        <dbReference type="Proteomes" id="UP000521994"/>
    </source>
</evidence>
<evidence type="ECO:0000256" key="1">
    <source>
        <dbReference type="SAM" id="Phobius"/>
    </source>
</evidence>
<sequence>MTAENKFPASADALDRTLRILSEAGCFKGREDIVFFLVGQGYQVECLNKDSIDIISPMNEKYRLYGTLYSAGNSKIFNILQRRLWEGFWLALLAAFVSRFLWSAVFEAITSPAQSEFWLSLPEDVRTDLNMWGYLIPPVFISVSVTFFVMLTLISVVQYLKVFIFGRFPLYLRKGEQ</sequence>
<dbReference type="RefSeq" id="WP_042094630.1">
    <property type="nucleotide sequence ID" value="NZ_CP171884.1"/>
</dbReference>
<protein>
    <submittedName>
        <fullName evidence="2">Uncharacterized protein</fullName>
    </submittedName>
</protein>
<comment type="caution">
    <text evidence="2">The sequence shown here is derived from an EMBL/GenBank/DDBJ whole genome shotgun (WGS) entry which is preliminary data.</text>
</comment>
<organism evidence="2 3">
    <name type="scientific">Escherichia coli</name>
    <dbReference type="NCBI Taxonomy" id="562"/>
    <lineage>
        <taxon>Bacteria</taxon>
        <taxon>Pseudomonadati</taxon>
        <taxon>Pseudomonadota</taxon>
        <taxon>Gammaproteobacteria</taxon>
        <taxon>Enterobacterales</taxon>
        <taxon>Enterobacteriaceae</taxon>
        <taxon>Escherichia</taxon>
    </lineage>
</organism>
<feature type="transmembrane region" description="Helical" evidence="1">
    <location>
        <begin position="131"/>
        <end position="157"/>
    </location>
</feature>
<dbReference type="EMBL" id="AASXRC010000014">
    <property type="protein sequence ID" value="EFI0213671.1"/>
    <property type="molecule type" value="Genomic_DNA"/>
</dbReference>
<proteinExistence type="predicted"/>
<evidence type="ECO:0000313" key="2">
    <source>
        <dbReference type="EMBL" id="EFI0213671.1"/>
    </source>
</evidence>
<feature type="transmembrane region" description="Helical" evidence="1">
    <location>
        <begin position="88"/>
        <end position="111"/>
    </location>
</feature>